<feature type="domain" description="DUF6531" evidence="3">
    <location>
        <begin position="785"/>
        <end position="846"/>
    </location>
</feature>
<dbReference type="PANTHER" id="PTHR32305">
    <property type="match status" value="1"/>
</dbReference>
<dbReference type="SUPFAM" id="SSF54001">
    <property type="entry name" value="Cysteine proteinases"/>
    <property type="match status" value="1"/>
</dbReference>
<evidence type="ECO:0000259" key="3">
    <source>
        <dbReference type="Pfam" id="PF20148"/>
    </source>
</evidence>
<accession>A0A0R3CZA8</accession>
<dbReference type="Proteomes" id="UP000051936">
    <property type="component" value="Unassembled WGS sequence"/>
</dbReference>
<name>A0A0R3CZA8_9BRAD</name>
<sequence length="2026" mass="210590">MTKSRIAAGNGNFGSRKSLISACGLLVLTTFLFGPARAELSFQNAPPVSIEEADSILRGRTAAEQASPAMPVPPKAGATQNNLQAQLPESPAGCASGSSQPDEISALASALKCNVDLIYEYVYNNIEYEPLFGSNKGALGALLDQRGNDIDQAQLLVALLNASGITQTNFIYGYITVTGSTNPPPPCTATTVTSAAGWLGVKNDYYAIVNALANGGIPLRSGVLDGGNGGLLCLDVAHVWVQVTIGGTNYVFDPSFKLHTVSTGLGNLPAILGYTKSQFLADTGGTIDSTSISNVNRAQMRANLTSYANNLIAYIKANNPAYTLTDVIGGKSIIPLTGSPIRQTSLPYLATNQPSGFPQNWGSSVPNAYRTCLAISMPGVSQQTCATATAQTVILYSDQTYGQRITVFSTPDPSISGKYIPTLLVNGATPTSGTNTGSSAASGTPWSIYTSVTHPYVFTGDNQAKSLTANAGGSYLIGAGWGRVGRGMVAKHQQLLAQALAVPGADPASEPILGETLAVISYNWLTENAAQQAIGDAIGLVTTQYHHGIGITAQTAIQQTGNQGPYVDLPMNVLSLGQQTCWPSSGCPFPTGIVGAFFTDSGTSSAFESAVLEQTQAPVPGMVAASTVALVDQNAATGAKTFFADGTTATGQSNYINIIRPQLQQPGISYSSADLATIDVAITGTSPPPASPTPTQSQVLAPVNGVMSIGLWKGAGYTVITQTGTSIGILQKISGGLSGGFTGTPVPTAQLVPNTANTMQSPAGNGQVPALVNTAPAQGDKLTNEPIDAITGANVYTHRDLTVGSGVFPFALSFGRTYLSSSNLVDAGLGRGWAHDYSLAATADSDPYAGMGATSPISSASTIAAVYVLQDLLNTSAQSAQSLTLSWLVANWLTDQLTNNVALIKRPDTIEEYVALPHSDDATSLIYNQPLGSSITLTGAVPGTGNPTSYAYTTKDGIALTFSPTAAGGRSLPVSSWIWPNGVQLAFTYDGSGNLASVANNLGRQLNLSYAGGHLSSVSDGQRSVAYAYAGSNLASMTDPLGFVTSYAYDTSGAYDAAGHLTQVYYPSNPAVPFVTNAYDSLGRVVLQANANGQSWSFYFAGSRSEIVDPLGNREVTYQTSRGKVTKDAFVLNATFGNVFSDTGQSNGNVNVFSSRYDGQDRLVLSTAPERGTTAFTYSPDLKQNIVNVTQTAKPGSPLSPLVTTIAYDPIFSKPTRITDPLGLVTSISYDARGNLLTSTLDFGSSSHLNARNSFTYNDVGQVLTATDPLGVITQFSYDGSGNQTAILRDAGTGRLNQQTSLAYNLQGDVVSVVDSRGNAKTYAYDAARRLTATTSPPTSAAPGGLTSSLNYDPDGHVLITQDSAGGSILRTVRASYSLTGKIATLTDANNNPPTKFNYNQVDQLASITDPVGRTTLYGYDAMRRPVSVSNSAVQTTPLLQQSYTPDGLIGGLTDAKSHVTSFAYDGFDRLSTTTYPLGSTEQLTYDADGNVLTRRTRAGATISYGYDTLNRIKTKTPPSPAAVVSYGYDLAGHLTSVSDNSASIATPASGAVAAMSYSYDAMNRLTATSFSPVQPQAPPTAGSATFSFAYNAANQRIRQSATDNSFLAYPPATPGTVSYTSNSLDQYTAVGAIAPTYDGNGNLSFDGSFTYCYDAENRLIAAISAGTCAAPSTTVAIYAYDAQGRRRSKTVGGTTTITVTDPAGRALMDYDGASGAILRWYGFGLGPNDVLTQANVASGTRTAFIPDVQGSIVATQDSSTGALTKAGFLPYGASSTTAGTFRYTGARIDAETNGLYDFRARIYSPALGRFLQTDPLGSGGGTNLYAYVGNDPLNWIDPYGLVAEDPQADAGGAGQGNGNQPPVAAAAGGAGGGDDGGDDWLRKLIARILAGQENQSSRGEFVTTQRGVSQVALNKVAGDAFEADVIANVLPQTQVNTRPQITIKSNGPSGLRVRLDAVGSDVANATIRLSDMKASSTAPFTSNQIVVYPELELYGGVVVGKGKAPYVGGTNIPPTAVNIIRKTGR</sequence>
<dbReference type="InterPro" id="IPR031325">
    <property type="entry name" value="RHS_repeat"/>
</dbReference>
<dbReference type="NCBIfam" id="TIGR03696">
    <property type="entry name" value="Rhs_assc_core"/>
    <property type="match status" value="1"/>
</dbReference>
<dbReference type="Pfam" id="PF01841">
    <property type="entry name" value="Transglut_core"/>
    <property type="match status" value="1"/>
</dbReference>
<dbReference type="STRING" id="989370.AOQ71_37000"/>
<dbReference type="InterPro" id="IPR002931">
    <property type="entry name" value="Transglutaminase-like"/>
</dbReference>
<evidence type="ECO:0000313" key="4">
    <source>
        <dbReference type="EMBL" id="KRQ00644.1"/>
    </source>
</evidence>
<dbReference type="SUPFAM" id="SSF63829">
    <property type="entry name" value="Calcium-dependent phosphotriesterase"/>
    <property type="match status" value="1"/>
</dbReference>
<dbReference type="OrthoDB" id="6057489at2"/>
<dbReference type="InterPro" id="IPR045351">
    <property type="entry name" value="DUF6531"/>
</dbReference>
<feature type="region of interest" description="Disordered" evidence="1">
    <location>
        <begin position="1847"/>
        <end position="1873"/>
    </location>
</feature>
<comment type="caution">
    <text evidence="4">The sequence shown here is derived from an EMBL/GenBank/DDBJ whole genome shotgun (WGS) entry which is preliminary data.</text>
</comment>
<dbReference type="NCBIfam" id="TIGR01643">
    <property type="entry name" value="YD_repeat_2x"/>
    <property type="match status" value="4"/>
</dbReference>
<feature type="compositionally biased region" description="Low complexity" evidence="1">
    <location>
        <begin position="1859"/>
        <end position="1868"/>
    </location>
</feature>
<evidence type="ECO:0000313" key="5">
    <source>
        <dbReference type="Proteomes" id="UP000051936"/>
    </source>
</evidence>
<gene>
    <name evidence="4" type="ORF">AOQ71_37000</name>
</gene>
<dbReference type="InterPro" id="IPR006530">
    <property type="entry name" value="YD"/>
</dbReference>
<dbReference type="InterPro" id="IPR038765">
    <property type="entry name" value="Papain-like_cys_pep_sf"/>
</dbReference>
<dbReference type="PANTHER" id="PTHR32305:SF15">
    <property type="entry name" value="PROTEIN RHSA-RELATED"/>
    <property type="match status" value="1"/>
</dbReference>
<dbReference type="EMBL" id="LJYG01000112">
    <property type="protein sequence ID" value="KRQ00644.1"/>
    <property type="molecule type" value="Genomic_DNA"/>
</dbReference>
<dbReference type="InterPro" id="IPR050708">
    <property type="entry name" value="T6SS_VgrG/RHS"/>
</dbReference>
<organism evidence="4 5">
    <name type="scientific">Bradyrhizobium manausense</name>
    <dbReference type="NCBI Taxonomy" id="989370"/>
    <lineage>
        <taxon>Bacteria</taxon>
        <taxon>Pseudomonadati</taxon>
        <taxon>Pseudomonadota</taxon>
        <taxon>Alphaproteobacteria</taxon>
        <taxon>Hyphomicrobiales</taxon>
        <taxon>Nitrobacteraceae</taxon>
        <taxon>Bradyrhizobium</taxon>
    </lineage>
</organism>
<evidence type="ECO:0000256" key="1">
    <source>
        <dbReference type="SAM" id="MobiDB-lite"/>
    </source>
</evidence>
<dbReference type="Pfam" id="PF05593">
    <property type="entry name" value="RHS_repeat"/>
    <property type="match status" value="5"/>
</dbReference>
<dbReference type="RefSeq" id="WP_057757835.1">
    <property type="nucleotide sequence ID" value="NZ_LJYG01000112.1"/>
</dbReference>
<feature type="domain" description="Transglutaminase-like" evidence="2">
    <location>
        <begin position="103"/>
        <end position="231"/>
    </location>
</feature>
<keyword evidence="5" id="KW-1185">Reference proteome</keyword>
<evidence type="ECO:0000259" key="2">
    <source>
        <dbReference type="Pfam" id="PF01841"/>
    </source>
</evidence>
<dbReference type="InterPro" id="IPR022385">
    <property type="entry name" value="Rhs_assc_core"/>
</dbReference>
<dbReference type="Gene3D" id="3.10.620.30">
    <property type="match status" value="1"/>
</dbReference>
<dbReference type="Pfam" id="PF20148">
    <property type="entry name" value="DUF6531"/>
    <property type="match status" value="1"/>
</dbReference>
<reference evidence="4 5" key="1">
    <citation type="submission" date="2015-09" db="EMBL/GenBank/DDBJ databases">
        <title>Draft Genome Sequence of Bradyrhizobium manausense Strain BR 3351T, a Novel Symbiotic Nitrogen-Fixing Alphaproteobacterium Isolated from Brazilian Amazon Rain Forest.</title>
        <authorList>
            <person name="De Araujo J.L."/>
            <person name="Zilli J.E."/>
        </authorList>
    </citation>
    <scope>NUCLEOTIDE SEQUENCE [LARGE SCALE GENOMIC DNA]</scope>
    <source>
        <strain evidence="4 5">BR3351</strain>
    </source>
</reference>
<dbReference type="Gene3D" id="2.180.10.10">
    <property type="entry name" value="RHS repeat-associated core"/>
    <property type="match status" value="3"/>
</dbReference>
<protein>
    <submittedName>
        <fullName evidence="4">Uncharacterized protein</fullName>
    </submittedName>
</protein>
<proteinExistence type="predicted"/>